<dbReference type="Pfam" id="PF01569">
    <property type="entry name" value="PAP2"/>
    <property type="match status" value="1"/>
</dbReference>
<dbReference type="PANTHER" id="PTHR14969">
    <property type="entry name" value="SPHINGOSINE-1-PHOSPHATE PHOSPHOHYDROLASE"/>
    <property type="match status" value="1"/>
</dbReference>
<evidence type="ECO:0000313" key="3">
    <source>
        <dbReference type="EMBL" id="MBC5713937.1"/>
    </source>
</evidence>
<feature type="transmembrane region" description="Helical" evidence="1">
    <location>
        <begin position="58"/>
        <end position="76"/>
    </location>
</feature>
<feature type="transmembrane region" description="Helical" evidence="1">
    <location>
        <begin position="129"/>
        <end position="147"/>
    </location>
</feature>
<dbReference type="AlphaFoldDB" id="A0A923LP90"/>
<sequence length="181" mass="20205">MNWFLTLDGNILLWIQEYVRKDRLDQVVTFITNLGNAGWFWLVLSVLLLFFVKYRKTGLTSLVAILIGFVITNLLLKNIVNRIRPYEVVEGLRFIGKMPHDASFPSGHSTCSMAASVVLLKKLPKKAGIPLFVLGILICLSRLYVGVHYPTDVLMGAAVGIVSAFAAIRIMRTSDVDKILP</sequence>
<keyword evidence="4" id="KW-1185">Reference proteome</keyword>
<dbReference type="PANTHER" id="PTHR14969:SF13">
    <property type="entry name" value="AT30094P"/>
    <property type="match status" value="1"/>
</dbReference>
<dbReference type="CDD" id="cd01610">
    <property type="entry name" value="PAP2_like"/>
    <property type="match status" value="1"/>
</dbReference>
<feature type="domain" description="Phosphatidic acid phosphatase type 2/haloperoxidase" evidence="2">
    <location>
        <begin position="57"/>
        <end position="168"/>
    </location>
</feature>
<proteinExistence type="predicted"/>
<dbReference type="RefSeq" id="WP_186866723.1">
    <property type="nucleotide sequence ID" value="NZ_JACOPH010000004.1"/>
</dbReference>
<keyword evidence="1" id="KW-0812">Transmembrane</keyword>
<organism evidence="3 4">
    <name type="scientific">Roseburia zhanii</name>
    <dbReference type="NCBI Taxonomy" id="2763064"/>
    <lineage>
        <taxon>Bacteria</taxon>
        <taxon>Bacillati</taxon>
        <taxon>Bacillota</taxon>
        <taxon>Clostridia</taxon>
        <taxon>Lachnospirales</taxon>
        <taxon>Lachnospiraceae</taxon>
        <taxon>Roseburia</taxon>
    </lineage>
</organism>
<gene>
    <name evidence="3" type="ORF">H8S17_06870</name>
</gene>
<evidence type="ECO:0000259" key="2">
    <source>
        <dbReference type="SMART" id="SM00014"/>
    </source>
</evidence>
<evidence type="ECO:0000313" key="4">
    <source>
        <dbReference type="Proteomes" id="UP000606720"/>
    </source>
</evidence>
<dbReference type="SMART" id="SM00014">
    <property type="entry name" value="acidPPc"/>
    <property type="match status" value="1"/>
</dbReference>
<keyword evidence="1" id="KW-1133">Transmembrane helix</keyword>
<feature type="transmembrane region" description="Helical" evidence="1">
    <location>
        <begin position="153"/>
        <end position="171"/>
    </location>
</feature>
<dbReference type="Gene3D" id="1.20.144.10">
    <property type="entry name" value="Phosphatidic acid phosphatase type 2/haloperoxidase"/>
    <property type="match status" value="2"/>
</dbReference>
<dbReference type="EMBL" id="JACOPH010000004">
    <property type="protein sequence ID" value="MBC5713937.1"/>
    <property type="molecule type" value="Genomic_DNA"/>
</dbReference>
<feature type="transmembrane region" description="Helical" evidence="1">
    <location>
        <begin position="30"/>
        <end position="52"/>
    </location>
</feature>
<dbReference type="SUPFAM" id="SSF48317">
    <property type="entry name" value="Acid phosphatase/Vanadium-dependent haloperoxidase"/>
    <property type="match status" value="1"/>
</dbReference>
<dbReference type="InterPro" id="IPR036938">
    <property type="entry name" value="PAP2/HPO_sf"/>
</dbReference>
<dbReference type="InterPro" id="IPR000326">
    <property type="entry name" value="PAP2/HPO"/>
</dbReference>
<keyword evidence="1" id="KW-0472">Membrane</keyword>
<protein>
    <submittedName>
        <fullName evidence="3">Phosphatase PAP2 family protein</fullName>
    </submittedName>
</protein>
<dbReference type="Proteomes" id="UP000606720">
    <property type="component" value="Unassembled WGS sequence"/>
</dbReference>
<evidence type="ECO:0000256" key="1">
    <source>
        <dbReference type="SAM" id="Phobius"/>
    </source>
</evidence>
<accession>A0A923LP90</accession>
<comment type="caution">
    <text evidence="3">The sequence shown here is derived from an EMBL/GenBank/DDBJ whole genome shotgun (WGS) entry which is preliminary data.</text>
</comment>
<name>A0A923LP90_9FIRM</name>
<reference evidence="3" key="1">
    <citation type="submission" date="2020-08" db="EMBL/GenBank/DDBJ databases">
        <title>Genome public.</title>
        <authorList>
            <person name="Liu C."/>
            <person name="Sun Q."/>
        </authorList>
    </citation>
    <scope>NUCLEOTIDE SEQUENCE</scope>
    <source>
        <strain evidence="3">BX1005</strain>
    </source>
</reference>